<gene>
    <name evidence="3" type="ORF">Pro02_58110</name>
</gene>
<organism evidence="3 4">
    <name type="scientific">Planobispora rosea</name>
    <dbReference type="NCBI Taxonomy" id="35762"/>
    <lineage>
        <taxon>Bacteria</taxon>
        <taxon>Bacillati</taxon>
        <taxon>Actinomycetota</taxon>
        <taxon>Actinomycetes</taxon>
        <taxon>Streptosporangiales</taxon>
        <taxon>Streptosporangiaceae</taxon>
        <taxon>Planobispora</taxon>
    </lineage>
</organism>
<protein>
    <submittedName>
        <fullName evidence="3">Dehydrogenase</fullName>
    </submittedName>
</protein>
<dbReference type="PANTHER" id="PTHR43745">
    <property type="entry name" value="NITROREDUCTASE MJ1384-RELATED"/>
    <property type="match status" value="1"/>
</dbReference>
<dbReference type="InterPro" id="IPR052544">
    <property type="entry name" value="Bacteriocin_Proc_Enz"/>
</dbReference>
<reference evidence="3" key="1">
    <citation type="submission" date="2021-01" db="EMBL/GenBank/DDBJ databases">
        <title>Whole genome shotgun sequence of Planobispora rosea NBRC 15558.</title>
        <authorList>
            <person name="Komaki H."/>
            <person name="Tamura T."/>
        </authorList>
    </citation>
    <scope>NUCLEOTIDE SEQUENCE</scope>
    <source>
        <strain evidence="3">NBRC 15558</strain>
    </source>
</reference>
<dbReference type="NCBIfam" id="TIGR03605">
    <property type="entry name" value="antibiot_sagB"/>
    <property type="match status" value="1"/>
</dbReference>
<sequence>MFGDLHLSLNKGVSMKSEGDVVTLERDGHRISIAAAGHELAAAVKELSAGGVTLARLTGDPVRLPMVMRRLARGGWLRYSIMDGAVVATPVATPETEWPALDPDARYALSRFAYLHRDGDTLLLRSPLSYLEVAVADPRAIALVARLAAPRPYDELVETDLDAQVMRLFRHARLVCEPDGEDGEDGDPAIRQWEFHDLLFHASTRDGRHDRPTGGTYRFRGEIDPLPAVRPAIGELVTLPAPRAERPETSLFDVLDRRRSIRRHGERPLTKEELGEFLHRSARLSGVFRAGDEEVGRRPYPGGGGLHELEIYVVAGKCADLPAGLYHYRAREHALGRVSEMTAPVEALLRDAAFSTANPEGPQVLIVIAARFQRLSWKYQRIAYSLILKHVGCLIQTMYLVATALELAPCAIGGGNSELFTRALGESYFTETSVGEFALGTRPDRDAEE</sequence>
<dbReference type="GO" id="GO:0016491">
    <property type="term" value="F:oxidoreductase activity"/>
    <property type="evidence" value="ECO:0007669"/>
    <property type="project" value="InterPro"/>
</dbReference>
<dbReference type="CDD" id="cd02142">
    <property type="entry name" value="McbC_SagB-like_oxidoreductase"/>
    <property type="match status" value="1"/>
</dbReference>
<evidence type="ECO:0000259" key="1">
    <source>
        <dbReference type="Pfam" id="PF00881"/>
    </source>
</evidence>
<name>A0A8J3SCV0_PLARO</name>
<comment type="caution">
    <text evidence="3">The sequence shown here is derived from an EMBL/GenBank/DDBJ whole genome shotgun (WGS) entry which is preliminary data.</text>
</comment>
<proteinExistence type="predicted"/>
<dbReference type="InterPro" id="IPR054488">
    <property type="entry name" value="ThcOx_dom2"/>
</dbReference>
<feature type="domain" description="Cyanobactin oxidase ThcOx second" evidence="2">
    <location>
        <begin position="107"/>
        <end position="210"/>
    </location>
</feature>
<dbReference type="SUPFAM" id="SSF55469">
    <property type="entry name" value="FMN-dependent nitroreductase-like"/>
    <property type="match status" value="1"/>
</dbReference>
<accession>A0A8J3SCV0</accession>
<dbReference type="InterPro" id="IPR020051">
    <property type="entry name" value="SagB-type_dehydrogenase"/>
</dbReference>
<dbReference type="Proteomes" id="UP000655044">
    <property type="component" value="Unassembled WGS sequence"/>
</dbReference>
<dbReference type="AlphaFoldDB" id="A0A8J3SCV0"/>
<feature type="domain" description="Nitroreductase" evidence="1">
    <location>
        <begin position="256"/>
        <end position="425"/>
    </location>
</feature>
<dbReference type="InterPro" id="IPR000415">
    <property type="entry name" value="Nitroreductase-like"/>
</dbReference>
<dbReference type="InterPro" id="IPR029479">
    <property type="entry name" value="Nitroreductase"/>
</dbReference>
<dbReference type="Pfam" id="PF22767">
    <property type="entry name" value="ThcOx"/>
    <property type="match status" value="1"/>
</dbReference>
<dbReference type="Gene3D" id="3.40.109.10">
    <property type="entry name" value="NADH Oxidase"/>
    <property type="match status" value="1"/>
</dbReference>
<evidence type="ECO:0000259" key="2">
    <source>
        <dbReference type="Pfam" id="PF22767"/>
    </source>
</evidence>
<dbReference type="Pfam" id="PF00881">
    <property type="entry name" value="Nitroreductase"/>
    <property type="match status" value="1"/>
</dbReference>
<dbReference type="PANTHER" id="PTHR43745:SF2">
    <property type="entry name" value="NITROREDUCTASE MJ1384-RELATED"/>
    <property type="match status" value="1"/>
</dbReference>
<evidence type="ECO:0000313" key="4">
    <source>
        <dbReference type="Proteomes" id="UP000655044"/>
    </source>
</evidence>
<keyword evidence="4" id="KW-1185">Reference proteome</keyword>
<dbReference type="EMBL" id="BOOI01000059">
    <property type="protein sequence ID" value="GIH87403.1"/>
    <property type="molecule type" value="Genomic_DNA"/>
</dbReference>
<evidence type="ECO:0000313" key="3">
    <source>
        <dbReference type="EMBL" id="GIH87403.1"/>
    </source>
</evidence>